<dbReference type="InterPro" id="IPR013589">
    <property type="entry name" value="Bac_transglu_N"/>
</dbReference>
<dbReference type="SMART" id="SM00460">
    <property type="entry name" value="TGc"/>
    <property type="match status" value="1"/>
</dbReference>
<evidence type="ECO:0000313" key="2">
    <source>
        <dbReference type="EMBL" id="MBB3977412.1"/>
    </source>
</evidence>
<name>A0A7W6DB54_9HYPH</name>
<dbReference type="GO" id="GO:0008233">
    <property type="term" value="F:peptidase activity"/>
    <property type="evidence" value="ECO:0007669"/>
    <property type="project" value="UniProtKB-KW"/>
</dbReference>
<proteinExistence type="predicted"/>
<reference evidence="2 3" key="1">
    <citation type="submission" date="2020-08" db="EMBL/GenBank/DDBJ databases">
        <title>Genomic Encyclopedia of Type Strains, Phase IV (KMG-IV): sequencing the most valuable type-strain genomes for metagenomic binning, comparative biology and taxonomic classification.</title>
        <authorList>
            <person name="Goeker M."/>
        </authorList>
    </citation>
    <scope>NUCLEOTIDE SEQUENCE [LARGE SCALE GENOMIC DNA]</scope>
    <source>
        <strain evidence="2 3">DSM 100211</strain>
    </source>
</reference>
<comment type="caution">
    <text evidence="2">The sequence shown here is derived from an EMBL/GenBank/DDBJ whole genome shotgun (WGS) entry which is preliminary data.</text>
</comment>
<keyword evidence="2" id="KW-0645">Protease</keyword>
<dbReference type="Pfam" id="PF08379">
    <property type="entry name" value="Bact_transglu_N"/>
    <property type="match status" value="1"/>
</dbReference>
<dbReference type="InterPro" id="IPR038765">
    <property type="entry name" value="Papain-like_cys_pep_sf"/>
</dbReference>
<keyword evidence="2" id="KW-0378">Hydrolase</keyword>
<dbReference type="RefSeq" id="WP_183804801.1">
    <property type="nucleotide sequence ID" value="NZ_JACIEE010000005.1"/>
</dbReference>
<gene>
    <name evidence="2" type="ORF">GGQ64_002618</name>
</gene>
<dbReference type="EMBL" id="JACIEE010000005">
    <property type="protein sequence ID" value="MBB3977412.1"/>
    <property type="molecule type" value="Genomic_DNA"/>
</dbReference>
<evidence type="ECO:0000259" key="1">
    <source>
        <dbReference type="SMART" id="SM00460"/>
    </source>
</evidence>
<dbReference type="PANTHER" id="PTHR33490">
    <property type="entry name" value="BLR5614 PROTEIN-RELATED"/>
    <property type="match status" value="1"/>
</dbReference>
<evidence type="ECO:0000313" key="3">
    <source>
        <dbReference type="Proteomes" id="UP000574761"/>
    </source>
</evidence>
<dbReference type="SUPFAM" id="SSF54001">
    <property type="entry name" value="Cysteine proteinases"/>
    <property type="match status" value="1"/>
</dbReference>
<dbReference type="Pfam" id="PF01841">
    <property type="entry name" value="Transglut_core"/>
    <property type="match status" value="1"/>
</dbReference>
<organism evidence="2 3">
    <name type="scientific">Mycoplana azooxidifex</name>
    <dbReference type="NCBI Taxonomy" id="1636188"/>
    <lineage>
        <taxon>Bacteria</taxon>
        <taxon>Pseudomonadati</taxon>
        <taxon>Pseudomonadota</taxon>
        <taxon>Alphaproteobacteria</taxon>
        <taxon>Hyphomicrobiales</taxon>
        <taxon>Rhizobiaceae</taxon>
        <taxon>Mycoplana</taxon>
    </lineage>
</organism>
<dbReference type="AlphaFoldDB" id="A0A7W6DB54"/>
<dbReference type="Proteomes" id="UP000574761">
    <property type="component" value="Unassembled WGS sequence"/>
</dbReference>
<dbReference type="PANTHER" id="PTHR33490:SF7">
    <property type="entry name" value="BLR2979 PROTEIN"/>
    <property type="match status" value="1"/>
</dbReference>
<sequence length="295" mass="32523">MLYDINLRIEYDYDFPVSGGRHMVRVLPRSIAGRQRLIAGSVGIRPQPVERTGVIDFFENQATLILFRNAHDRLEIDMQARVQVDATNDQPDFSPQIGELSREIAACWSLAPASPHHFTGHSPRLPDCSEISDYALSVAAPGMTVREIASALCTRIHSDFTYDVDATTVDTTPQEAFRLKRGVCQDFVHVMIVALRSLGIPAGYVSGFLRTIPPAGKERLEGADAMHAWVRLWCGPTNGWVELDPTNDMPAGTDHIVVGYGRDYADVAPVIGIVKSYGQQQTKQAVDVVPVRQPA</sequence>
<dbReference type="Gene3D" id="3.10.620.30">
    <property type="match status" value="1"/>
</dbReference>
<feature type="domain" description="Transglutaminase-like" evidence="1">
    <location>
        <begin position="176"/>
        <end position="247"/>
    </location>
</feature>
<accession>A0A7W6DB54</accession>
<dbReference type="InterPro" id="IPR002931">
    <property type="entry name" value="Transglutaminase-like"/>
</dbReference>
<keyword evidence="3" id="KW-1185">Reference proteome</keyword>
<dbReference type="GO" id="GO:0006508">
    <property type="term" value="P:proteolysis"/>
    <property type="evidence" value="ECO:0007669"/>
    <property type="project" value="UniProtKB-KW"/>
</dbReference>
<protein>
    <submittedName>
        <fullName evidence="2">Transglutaminase-like putative cysteine protease</fullName>
    </submittedName>
</protein>